<dbReference type="Gramene" id="CDY22159">
    <property type="protein sequence ID" value="CDY22159"/>
    <property type="gene ID" value="GSBRNA2T00018559001"/>
</dbReference>
<dbReference type="PaxDb" id="3708-A0A078G9X2"/>
<gene>
    <name evidence="1" type="primary">BnaC01g39420D</name>
    <name evidence="1" type="ORF">GSBRNA2T00018559001</name>
</gene>
<proteinExistence type="predicted"/>
<organism evidence="1 2">
    <name type="scientific">Brassica napus</name>
    <name type="common">Rape</name>
    <dbReference type="NCBI Taxonomy" id="3708"/>
    <lineage>
        <taxon>Eukaryota</taxon>
        <taxon>Viridiplantae</taxon>
        <taxon>Streptophyta</taxon>
        <taxon>Embryophyta</taxon>
        <taxon>Tracheophyta</taxon>
        <taxon>Spermatophyta</taxon>
        <taxon>Magnoliopsida</taxon>
        <taxon>eudicotyledons</taxon>
        <taxon>Gunneridae</taxon>
        <taxon>Pentapetalae</taxon>
        <taxon>rosids</taxon>
        <taxon>malvids</taxon>
        <taxon>Brassicales</taxon>
        <taxon>Brassicaceae</taxon>
        <taxon>Brassiceae</taxon>
        <taxon>Brassica</taxon>
    </lineage>
</organism>
<sequence>MFTDNNEHAGPDTVQIPCSWEMKISSSKSWIVLSPKNMKFSCSTVLSLPTTLFRYAHPLLWHYSSALQTLLRARFLHSLTCSIPRSNFQGNRCANQVPQILSMSADQGAPCIASVTWLSVLNR</sequence>
<keyword evidence="2" id="KW-1185">Reference proteome</keyword>
<evidence type="ECO:0000313" key="1">
    <source>
        <dbReference type="EMBL" id="CDY22159.1"/>
    </source>
</evidence>
<reference evidence="1 2" key="1">
    <citation type="journal article" date="2014" name="Science">
        <title>Plant genetics. Early allopolyploid evolution in the post-Neolithic Brassica napus oilseed genome.</title>
        <authorList>
            <person name="Chalhoub B."/>
            <person name="Denoeud F."/>
            <person name="Liu S."/>
            <person name="Parkin I.A."/>
            <person name="Tang H."/>
            <person name="Wang X."/>
            <person name="Chiquet J."/>
            <person name="Belcram H."/>
            <person name="Tong C."/>
            <person name="Samans B."/>
            <person name="Correa M."/>
            <person name="Da Silva C."/>
            <person name="Just J."/>
            <person name="Falentin C."/>
            <person name="Koh C.S."/>
            <person name="Le Clainche I."/>
            <person name="Bernard M."/>
            <person name="Bento P."/>
            <person name="Noel B."/>
            <person name="Labadie K."/>
            <person name="Alberti A."/>
            <person name="Charles M."/>
            <person name="Arnaud D."/>
            <person name="Guo H."/>
            <person name="Daviaud C."/>
            <person name="Alamery S."/>
            <person name="Jabbari K."/>
            <person name="Zhao M."/>
            <person name="Edger P.P."/>
            <person name="Chelaifa H."/>
            <person name="Tack D."/>
            <person name="Lassalle G."/>
            <person name="Mestiri I."/>
            <person name="Schnel N."/>
            <person name="Le Paslier M.C."/>
            <person name="Fan G."/>
            <person name="Renault V."/>
            <person name="Bayer P.E."/>
            <person name="Golicz A.A."/>
            <person name="Manoli S."/>
            <person name="Lee T.H."/>
            <person name="Thi V.H."/>
            <person name="Chalabi S."/>
            <person name="Hu Q."/>
            <person name="Fan C."/>
            <person name="Tollenaere R."/>
            <person name="Lu Y."/>
            <person name="Battail C."/>
            <person name="Shen J."/>
            <person name="Sidebottom C.H."/>
            <person name="Wang X."/>
            <person name="Canaguier A."/>
            <person name="Chauveau A."/>
            <person name="Berard A."/>
            <person name="Deniot G."/>
            <person name="Guan M."/>
            <person name="Liu Z."/>
            <person name="Sun F."/>
            <person name="Lim Y.P."/>
            <person name="Lyons E."/>
            <person name="Town C.D."/>
            <person name="Bancroft I."/>
            <person name="Wang X."/>
            <person name="Meng J."/>
            <person name="Ma J."/>
            <person name="Pires J.C."/>
            <person name="King G.J."/>
            <person name="Brunel D."/>
            <person name="Delourme R."/>
            <person name="Renard M."/>
            <person name="Aury J.M."/>
            <person name="Adams K.L."/>
            <person name="Batley J."/>
            <person name="Snowdon R.J."/>
            <person name="Tost J."/>
            <person name="Edwards D."/>
            <person name="Zhou Y."/>
            <person name="Hua W."/>
            <person name="Sharpe A.G."/>
            <person name="Paterson A.H."/>
            <person name="Guan C."/>
            <person name="Wincker P."/>
        </authorList>
    </citation>
    <scope>NUCLEOTIDE SEQUENCE [LARGE SCALE GENOMIC DNA]</scope>
    <source>
        <strain evidence="2">cv. Darmor-bzh</strain>
    </source>
</reference>
<dbReference type="EMBL" id="LK032128">
    <property type="protein sequence ID" value="CDY22159.1"/>
    <property type="molecule type" value="Genomic_DNA"/>
</dbReference>
<dbReference type="Proteomes" id="UP000028999">
    <property type="component" value="Unassembled WGS sequence"/>
</dbReference>
<dbReference type="AlphaFoldDB" id="A0A078G9X2"/>
<accession>A0A078G9X2</accession>
<evidence type="ECO:0000313" key="2">
    <source>
        <dbReference type="Proteomes" id="UP000028999"/>
    </source>
</evidence>
<protein>
    <submittedName>
        <fullName evidence="1">BnaC01g39420D protein</fullName>
    </submittedName>
</protein>
<name>A0A078G9X2_BRANA</name>